<organism evidence="2">
    <name type="scientific">hydrothermal vent metagenome</name>
    <dbReference type="NCBI Taxonomy" id="652676"/>
    <lineage>
        <taxon>unclassified sequences</taxon>
        <taxon>metagenomes</taxon>
        <taxon>ecological metagenomes</taxon>
    </lineage>
</organism>
<gene>
    <name evidence="2" type="ORF">MNBD_ALPHA02-1478</name>
</gene>
<dbReference type="CDD" id="cd00371">
    <property type="entry name" value="HMA"/>
    <property type="match status" value="1"/>
</dbReference>
<dbReference type="SUPFAM" id="SSF55008">
    <property type="entry name" value="HMA, heavy metal-associated domain"/>
    <property type="match status" value="1"/>
</dbReference>
<dbReference type="Pfam" id="PF00403">
    <property type="entry name" value="HMA"/>
    <property type="match status" value="1"/>
</dbReference>
<reference evidence="2" key="1">
    <citation type="submission" date="2018-06" db="EMBL/GenBank/DDBJ databases">
        <authorList>
            <person name="Zhirakovskaya E."/>
        </authorList>
    </citation>
    <scope>NUCLEOTIDE SEQUENCE</scope>
</reference>
<proteinExistence type="predicted"/>
<dbReference type="EMBL" id="UOED01000132">
    <property type="protein sequence ID" value="VAV99263.1"/>
    <property type="molecule type" value="Genomic_DNA"/>
</dbReference>
<accession>A0A3B0SS32</accession>
<evidence type="ECO:0000313" key="2">
    <source>
        <dbReference type="EMBL" id="VAV99263.1"/>
    </source>
</evidence>
<feature type="domain" description="HMA" evidence="1">
    <location>
        <begin position="26"/>
        <end position="93"/>
    </location>
</feature>
<dbReference type="AlphaFoldDB" id="A0A3B0SS32"/>
<dbReference type="PROSITE" id="PS50846">
    <property type="entry name" value="HMA_2"/>
    <property type="match status" value="1"/>
</dbReference>
<dbReference type="InterPro" id="IPR006121">
    <property type="entry name" value="HMA_dom"/>
</dbReference>
<dbReference type="GO" id="GO:0046872">
    <property type="term" value="F:metal ion binding"/>
    <property type="evidence" value="ECO:0007669"/>
    <property type="project" value="InterPro"/>
</dbReference>
<dbReference type="Gene3D" id="3.30.70.100">
    <property type="match status" value="1"/>
</dbReference>
<sequence>MRIIPKTALIFILMLFSTMGAFAEPLTYALKVDGLACPFCTFGIEKQLGKIDGVSKLTTDLDSGVVLMTMKDGILLDKTKAEQAVEQAGFTLRGLEQVKTPASNAIEK</sequence>
<evidence type="ECO:0000259" key="1">
    <source>
        <dbReference type="PROSITE" id="PS50846"/>
    </source>
</evidence>
<name>A0A3B0SS32_9ZZZZ</name>
<dbReference type="InterPro" id="IPR036163">
    <property type="entry name" value="HMA_dom_sf"/>
</dbReference>
<protein>
    <recommendedName>
        <fullName evidence="1">HMA domain-containing protein</fullName>
    </recommendedName>
</protein>